<dbReference type="EMBL" id="MCGH01000002">
    <property type="protein sequence ID" value="ODM06104.1"/>
    <property type="molecule type" value="Genomic_DNA"/>
</dbReference>
<gene>
    <name evidence="2" type="ORF">BEI59_14460</name>
    <name evidence="1" type="ORF">BEI61_01993</name>
    <name evidence="3" type="ORF">BEI63_16665</name>
</gene>
<evidence type="ECO:0000313" key="2">
    <source>
        <dbReference type="EMBL" id="ODR51440.1"/>
    </source>
</evidence>
<dbReference type="RefSeq" id="WP_069152166.1">
    <property type="nucleotide sequence ID" value="NZ_DAWDRA010000105.1"/>
</dbReference>
<accession>A0A1E3ABG2</accession>
<dbReference type="InterPro" id="IPR009241">
    <property type="entry name" value="HigB-like"/>
</dbReference>
<evidence type="ECO:0000313" key="5">
    <source>
        <dbReference type="Proteomes" id="UP000094271"/>
    </source>
</evidence>
<dbReference type="EMBL" id="MEHD01000025">
    <property type="protein sequence ID" value="ODR54577.1"/>
    <property type="molecule type" value="Genomic_DNA"/>
</dbReference>
<dbReference type="OrthoDB" id="573082at2"/>
<evidence type="ECO:0000313" key="3">
    <source>
        <dbReference type="EMBL" id="ODR54577.1"/>
    </source>
</evidence>
<evidence type="ECO:0000313" key="6">
    <source>
        <dbReference type="Proteomes" id="UP000094869"/>
    </source>
</evidence>
<proteinExistence type="predicted"/>
<name>A0A1E3ABG2_9FIRM</name>
<dbReference type="Proteomes" id="UP000094067">
    <property type="component" value="Unassembled WGS sequence"/>
</dbReference>
<reference evidence="1 4" key="1">
    <citation type="submission" date="2016-07" db="EMBL/GenBank/DDBJ databases">
        <title>Characterization of isolates of Eisenbergiella tayi derived from blood cultures, using whole genome sequencing.</title>
        <authorList>
            <person name="Burdz T."/>
            <person name="Wiebe D."/>
            <person name="Huynh C."/>
            <person name="Bernard K."/>
        </authorList>
    </citation>
    <scope>NUCLEOTIDE SEQUENCE [LARGE SCALE GENOMIC DNA]</scope>
    <source>
        <strain evidence="1 4">NML 110608</strain>
    </source>
</reference>
<sequence length="121" mass="14573">MFDIQFYKDKNGHSDIIDYLDELKEKAKTNKDAKINREKILTYLKALAEYGTRIGSPIVKHIDGSIWELRPLKNRIFFFYWKDNKFVLLHYYIKKSQKAPVKEIDKARKNLREFLERTDKS</sequence>
<dbReference type="Proteomes" id="UP000094869">
    <property type="component" value="Unassembled WGS sequence"/>
</dbReference>
<reference evidence="3 6" key="2">
    <citation type="submission" date="2016-08" db="EMBL/GenBank/DDBJ databases">
        <title>Characterization of Isolates of Eisenbergiella tayi Derived from Blood Cultures, Using Whole Genome Sequencing.</title>
        <authorList>
            <person name="Bernier A.-M."/>
            <person name="Burdz T."/>
            <person name="Wiebe D."/>
            <person name="Bernard K."/>
        </authorList>
    </citation>
    <scope>NUCLEOTIDE SEQUENCE [LARGE SCALE GENOMIC DNA]</scope>
    <source>
        <strain evidence="3 6">NML120146</strain>
    </source>
</reference>
<dbReference type="Pfam" id="PF05973">
    <property type="entry name" value="Gp49"/>
    <property type="match status" value="1"/>
</dbReference>
<dbReference type="EMBL" id="MEHA01000009">
    <property type="protein sequence ID" value="ODR51440.1"/>
    <property type="molecule type" value="Genomic_DNA"/>
</dbReference>
<evidence type="ECO:0000313" key="4">
    <source>
        <dbReference type="Proteomes" id="UP000094067"/>
    </source>
</evidence>
<dbReference type="AlphaFoldDB" id="A0A1E3ABG2"/>
<protein>
    <submittedName>
        <fullName evidence="2">Addiction module toxin RelE</fullName>
    </submittedName>
</protein>
<keyword evidence="6" id="KW-1185">Reference proteome</keyword>
<comment type="caution">
    <text evidence="1">The sequence shown here is derived from an EMBL/GenBank/DDBJ whole genome shotgun (WGS) entry which is preliminary data.</text>
</comment>
<organism evidence="1 4">
    <name type="scientific">Eisenbergiella tayi</name>
    <dbReference type="NCBI Taxonomy" id="1432052"/>
    <lineage>
        <taxon>Bacteria</taxon>
        <taxon>Bacillati</taxon>
        <taxon>Bacillota</taxon>
        <taxon>Clostridia</taxon>
        <taxon>Lachnospirales</taxon>
        <taxon>Lachnospiraceae</taxon>
        <taxon>Eisenbergiella</taxon>
    </lineage>
</organism>
<evidence type="ECO:0000313" key="1">
    <source>
        <dbReference type="EMBL" id="ODM06104.1"/>
    </source>
</evidence>
<dbReference type="Proteomes" id="UP000094271">
    <property type="component" value="Unassembled WGS sequence"/>
</dbReference>
<reference evidence="2 5" key="3">
    <citation type="submission" date="2016-08" db="EMBL/GenBank/DDBJ databases">
        <authorList>
            <person name="Seilhamer J.J."/>
        </authorList>
    </citation>
    <scope>NUCLEOTIDE SEQUENCE [LARGE SCALE GENOMIC DNA]</scope>
    <source>
        <strain evidence="2 5">NML150140-1</strain>
    </source>
</reference>